<dbReference type="Proteomes" id="UP001163846">
    <property type="component" value="Unassembled WGS sequence"/>
</dbReference>
<keyword evidence="2" id="KW-1185">Reference proteome</keyword>
<accession>A0AA38P016</accession>
<gene>
    <name evidence="1" type="ORF">F5878DRAFT_632339</name>
</gene>
<protein>
    <submittedName>
        <fullName evidence="1">Uncharacterized protein</fullName>
    </submittedName>
</protein>
<sequence>MWKEYIYTFERRDPSPPTISLKDCRAVNVVRMLNQWGKQCGSKEQVLRGWYPGEVDTELEEANDTVGHSLIKGRVKARGKGILCHRLKRLIHSGISCSRKSKKDRFLANGLGNGGGGAPCKDCEQIHKDIFESVRVPKRDKKVGAKKHVDVDYYGMDWNGKVS</sequence>
<comment type="caution">
    <text evidence="1">The sequence shown here is derived from an EMBL/GenBank/DDBJ whole genome shotgun (WGS) entry which is preliminary data.</text>
</comment>
<dbReference type="AlphaFoldDB" id="A0AA38P016"/>
<dbReference type="EMBL" id="MU806654">
    <property type="protein sequence ID" value="KAJ3833680.1"/>
    <property type="molecule type" value="Genomic_DNA"/>
</dbReference>
<evidence type="ECO:0000313" key="2">
    <source>
        <dbReference type="Proteomes" id="UP001163846"/>
    </source>
</evidence>
<evidence type="ECO:0000313" key="1">
    <source>
        <dbReference type="EMBL" id="KAJ3833680.1"/>
    </source>
</evidence>
<name>A0AA38P016_9AGAR</name>
<organism evidence="1 2">
    <name type="scientific">Lentinula raphanica</name>
    <dbReference type="NCBI Taxonomy" id="153919"/>
    <lineage>
        <taxon>Eukaryota</taxon>
        <taxon>Fungi</taxon>
        <taxon>Dikarya</taxon>
        <taxon>Basidiomycota</taxon>
        <taxon>Agaricomycotina</taxon>
        <taxon>Agaricomycetes</taxon>
        <taxon>Agaricomycetidae</taxon>
        <taxon>Agaricales</taxon>
        <taxon>Marasmiineae</taxon>
        <taxon>Omphalotaceae</taxon>
        <taxon>Lentinula</taxon>
    </lineage>
</organism>
<proteinExistence type="predicted"/>
<reference evidence="1" key="1">
    <citation type="submission" date="2022-08" db="EMBL/GenBank/DDBJ databases">
        <authorList>
            <consortium name="DOE Joint Genome Institute"/>
            <person name="Min B."/>
            <person name="Riley R."/>
            <person name="Sierra-Patev S."/>
            <person name="Naranjo-Ortiz M."/>
            <person name="Looney B."/>
            <person name="Konkel Z."/>
            <person name="Slot J.C."/>
            <person name="Sakamoto Y."/>
            <person name="Steenwyk J.L."/>
            <person name="Rokas A."/>
            <person name="Carro J."/>
            <person name="Camarero S."/>
            <person name="Ferreira P."/>
            <person name="Molpeceres G."/>
            <person name="Ruiz-Duenas F.J."/>
            <person name="Serrano A."/>
            <person name="Henrissat B."/>
            <person name="Drula E."/>
            <person name="Hughes K.W."/>
            <person name="Mata J.L."/>
            <person name="Ishikawa N.K."/>
            <person name="Vargas-Isla R."/>
            <person name="Ushijima S."/>
            <person name="Smith C.A."/>
            <person name="Ahrendt S."/>
            <person name="Andreopoulos W."/>
            <person name="He G."/>
            <person name="Labutti K."/>
            <person name="Lipzen A."/>
            <person name="Ng V."/>
            <person name="Sandor L."/>
            <person name="Barry K."/>
            <person name="Martinez A.T."/>
            <person name="Xiao Y."/>
            <person name="Gibbons J.G."/>
            <person name="Terashima K."/>
            <person name="Hibbett D.S."/>
            <person name="Grigoriev I.V."/>
        </authorList>
    </citation>
    <scope>NUCLEOTIDE SEQUENCE</scope>
    <source>
        <strain evidence="1">TFB9207</strain>
    </source>
</reference>